<dbReference type="Proteomes" id="UP000599578">
    <property type="component" value="Unassembled WGS sequence"/>
</dbReference>
<dbReference type="InterPro" id="IPR043128">
    <property type="entry name" value="Rev_trsase/Diguanyl_cyclase"/>
</dbReference>
<sequence length="707" mass="78510">MVTLRTRYSATLALVTFGVCGLLLLFSLYMLQNVYQQVSRSAQQAVEQGVARQLSRDALLLGETLAGNLALPVYHNDFSAIEEILQHLRQRAEIGYIFVYDPDLRVIHDGTAEVNHYGTPVSQLIPAGLDDHFQPSARTIDDLIHVTFPVTSGSSTIGAVRFSVSFSDARTDTAALTSQLDQAFAGFRQQVVIGLVLAFLALMAVTLLLSLGASRRLMQPLQELAALSRNFRANDESVRFSLQRDDEIGELAEALEQMRRRVQQSHKTISRMAFRDPLTGLANRRFLQQELERLLSAGNDPLALLFIDLDHFKAVNDSAGHEVGDQVLRNVASRLESIARSLDGEALVARLGGDEFTLVLPQLPHPDAAGEVAERVAGLLQIPVEVARQQFRVSASIGITLFPDDGFSPVDLMRHADTAMYEAKQAGRNRFCFFEQSMNQRVHEHLLVLQGIDQALAEHQLFLEYQPVFDLQRDVISGAEALVRWRHPRQGLVSPASFIPIVEESDRIEALTLWVLTQACRDLRDRILPRAPGFKLSLNVSGVALQSDSLRDRVLETLSREGVSPASLRLEITETTMMRDIEKSAETLKLWQQAGLRILIDDFGTGYSSLSYLTSLPIDGLKIDRSFISQLQQSSQGPVVDAILALSRTLGIETIAEGIETQEQLQLLRQMRASHGQGYLLGRPMPVSQLRTLLEHPQPLHHSGIMS</sequence>
<dbReference type="InterPro" id="IPR001633">
    <property type="entry name" value="EAL_dom"/>
</dbReference>
<dbReference type="SMART" id="SM00052">
    <property type="entry name" value="EAL"/>
    <property type="match status" value="1"/>
</dbReference>
<dbReference type="PROSITE" id="PS50883">
    <property type="entry name" value="EAL"/>
    <property type="match status" value="1"/>
</dbReference>
<accession>A0A917Z852</accession>
<dbReference type="SMART" id="SM00304">
    <property type="entry name" value="HAMP"/>
    <property type="match status" value="1"/>
</dbReference>
<dbReference type="CDD" id="cd01948">
    <property type="entry name" value="EAL"/>
    <property type="match status" value="1"/>
</dbReference>
<dbReference type="InterPro" id="IPR035919">
    <property type="entry name" value="EAL_sf"/>
</dbReference>
<dbReference type="InterPro" id="IPR000160">
    <property type="entry name" value="GGDEF_dom"/>
</dbReference>
<dbReference type="GO" id="GO:0071111">
    <property type="term" value="F:cyclic-guanylate-specific phosphodiesterase activity"/>
    <property type="evidence" value="ECO:0007669"/>
    <property type="project" value="InterPro"/>
</dbReference>
<dbReference type="Gene3D" id="3.20.20.450">
    <property type="entry name" value="EAL domain"/>
    <property type="match status" value="1"/>
</dbReference>
<dbReference type="CDD" id="cd01949">
    <property type="entry name" value="GGDEF"/>
    <property type="match status" value="1"/>
</dbReference>
<dbReference type="AlphaFoldDB" id="A0A917Z852"/>
<feature type="transmembrane region" description="Helical" evidence="2">
    <location>
        <begin position="191"/>
        <end position="213"/>
    </location>
</feature>
<evidence type="ECO:0000259" key="3">
    <source>
        <dbReference type="PROSITE" id="PS50883"/>
    </source>
</evidence>
<evidence type="ECO:0000256" key="1">
    <source>
        <dbReference type="ARBA" id="ARBA00001946"/>
    </source>
</evidence>
<organism evidence="6 7">
    <name type="scientific">Marinobacterium nitratireducens</name>
    <dbReference type="NCBI Taxonomy" id="518897"/>
    <lineage>
        <taxon>Bacteria</taxon>
        <taxon>Pseudomonadati</taxon>
        <taxon>Pseudomonadota</taxon>
        <taxon>Gammaproteobacteria</taxon>
        <taxon>Oceanospirillales</taxon>
        <taxon>Oceanospirillaceae</taxon>
        <taxon>Marinobacterium</taxon>
    </lineage>
</organism>
<dbReference type="SMART" id="SM00267">
    <property type="entry name" value="GGDEF"/>
    <property type="match status" value="1"/>
</dbReference>
<dbReference type="RefSeq" id="WP_188858560.1">
    <property type="nucleotide sequence ID" value="NZ_BMLT01000002.1"/>
</dbReference>
<dbReference type="InterPro" id="IPR003660">
    <property type="entry name" value="HAMP_dom"/>
</dbReference>
<feature type="domain" description="HAMP" evidence="4">
    <location>
        <begin position="215"/>
        <end position="267"/>
    </location>
</feature>
<dbReference type="PROSITE" id="PS50885">
    <property type="entry name" value="HAMP"/>
    <property type="match status" value="1"/>
</dbReference>
<dbReference type="PANTHER" id="PTHR33121:SF70">
    <property type="entry name" value="SIGNALING PROTEIN YKOW"/>
    <property type="match status" value="1"/>
</dbReference>
<dbReference type="Pfam" id="PF00990">
    <property type="entry name" value="GGDEF"/>
    <property type="match status" value="1"/>
</dbReference>
<keyword evidence="2" id="KW-0812">Transmembrane</keyword>
<dbReference type="Pfam" id="PF00672">
    <property type="entry name" value="HAMP"/>
    <property type="match status" value="1"/>
</dbReference>
<dbReference type="FunFam" id="3.30.70.270:FF:000001">
    <property type="entry name" value="Diguanylate cyclase domain protein"/>
    <property type="match status" value="1"/>
</dbReference>
<feature type="domain" description="GGDEF" evidence="5">
    <location>
        <begin position="300"/>
        <end position="436"/>
    </location>
</feature>
<dbReference type="InterPro" id="IPR050706">
    <property type="entry name" value="Cyclic-di-GMP_PDE-like"/>
</dbReference>
<evidence type="ECO:0000313" key="7">
    <source>
        <dbReference type="Proteomes" id="UP000599578"/>
    </source>
</evidence>
<dbReference type="PANTHER" id="PTHR33121">
    <property type="entry name" value="CYCLIC DI-GMP PHOSPHODIESTERASE PDEF"/>
    <property type="match status" value="1"/>
</dbReference>
<dbReference type="EMBL" id="BMLT01000002">
    <property type="protein sequence ID" value="GGO77739.1"/>
    <property type="molecule type" value="Genomic_DNA"/>
</dbReference>
<dbReference type="Gene3D" id="6.10.340.10">
    <property type="match status" value="1"/>
</dbReference>
<dbReference type="PROSITE" id="PS50887">
    <property type="entry name" value="GGDEF"/>
    <property type="match status" value="1"/>
</dbReference>
<evidence type="ECO:0000256" key="2">
    <source>
        <dbReference type="SAM" id="Phobius"/>
    </source>
</evidence>
<evidence type="ECO:0000313" key="6">
    <source>
        <dbReference type="EMBL" id="GGO77739.1"/>
    </source>
</evidence>
<dbReference type="SUPFAM" id="SSF158472">
    <property type="entry name" value="HAMP domain-like"/>
    <property type="match status" value="1"/>
</dbReference>
<evidence type="ECO:0000259" key="4">
    <source>
        <dbReference type="PROSITE" id="PS50885"/>
    </source>
</evidence>
<dbReference type="CDD" id="cd06225">
    <property type="entry name" value="HAMP"/>
    <property type="match status" value="1"/>
</dbReference>
<proteinExistence type="predicted"/>
<protein>
    <submittedName>
        <fullName evidence="6">GGDEF domain-containing protein</fullName>
    </submittedName>
</protein>
<reference evidence="6 7" key="1">
    <citation type="journal article" date="2014" name="Int. J. Syst. Evol. Microbiol.">
        <title>Complete genome sequence of Corynebacterium casei LMG S-19264T (=DSM 44701T), isolated from a smear-ripened cheese.</title>
        <authorList>
            <consortium name="US DOE Joint Genome Institute (JGI-PGF)"/>
            <person name="Walter F."/>
            <person name="Albersmeier A."/>
            <person name="Kalinowski J."/>
            <person name="Ruckert C."/>
        </authorList>
    </citation>
    <scope>NUCLEOTIDE SEQUENCE [LARGE SCALE GENOMIC DNA]</scope>
    <source>
        <strain evidence="6 7">CGMCC 1.7286</strain>
    </source>
</reference>
<gene>
    <name evidence="6" type="ORF">GCM10011348_07980</name>
</gene>
<feature type="domain" description="EAL" evidence="3">
    <location>
        <begin position="445"/>
        <end position="698"/>
    </location>
</feature>
<evidence type="ECO:0000259" key="5">
    <source>
        <dbReference type="PROSITE" id="PS50887"/>
    </source>
</evidence>
<comment type="cofactor">
    <cofactor evidence="1">
        <name>Mg(2+)</name>
        <dbReference type="ChEBI" id="CHEBI:18420"/>
    </cofactor>
</comment>
<keyword evidence="2" id="KW-0472">Membrane</keyword>
<keyword evidence="7" id="KW-1185">Reference proteome</keyword>
<dbReference type="Pfam" id="PF00563">
    <property type="entry name" value="EAL"/>
    <property type="match status" value="1"/>
</dbReference>
<dbReference type="SUPFAM" id="SSF55073">
    <property type="entry name" value="Nucleotide cyclase"/>
    <property type="match status" value="1"/>
</dbReference>
<comment type="caution">
    <text evidence="6">The sequence shown here is derived from an EMBL/GenBank/DDBJ whole genome shotgun (WGS) entry which is preliminary data.</text>
</comment>
<dbReference type="GO" id="GO:0016020">
    <property type="term" value="C:membrane"/>
    <property type="evidence" value="ECO:0007669"/>
    <property type="project" value="InterPro"/>
</dbReference>
<dbReference type="Gene3D" id="3.30.70.270">
    <property type="match status" value="1"/>
</dbReference>
<feature type="transmembrane region" description="Helical" evidence="2">
    <location>
        <begin position="12"/>
        <end position="31"/>
    </location>
</feature>
<dbReference type="GO" id="GO:0007165">
    <property type="term" value="P:signal transduction"/>
    <property type="evidence" value="ECO:0007669"/>
    <property type="project" value="InterPro"/>
</dbReference>
<dbReference type="NCBIfam" id="TIGR00254">
    <property type="entry name" value="GGDEF"/>
    <property type="match status" value="1"/>
</dbReference>
<dbReference type="InterPro" id="IPR029787">
    <property type="entry name" value="Nucleotide_cyclase"/>
</dbReference>
<keyword evidence="2" id="KW-1133">Transmembrane helix</keyword>
<dbReference type="SUPFAM" id="SSF141868">
    <property type="entry name" value="EAL domain-like"/>
    <property type="match status" value="1"/>
</dbReference>
<name>A0A917Z852_9GAMM</name>